<reference evidence="1" key="1">
    <citation type="journal article" date="2020" name="mSystems">
        <title>Genome- and Community-Level Interaction Insights into Carbon Utilization and Element Cycling Functions of Hydrothermarchaeota in Hydrothermal Sediment.</title>
        <authorList>
            <person name="Zhou Z."/>
            <person name="Liu Y."/>
            <person name="Xu W."/>
            <person name="Pan J."/>
            <person name="Luo Z.H."/>
            <person name="Li M."/>
        </authorList>
    </citation>
    <scope>NUCLEOTIDE SEQUENCE [LARGE SCALE GENOMIC DNA]</scope>
    <source>
        <strain evidence="1">SpSt-769</strain>
    </source>
</reference>
<evidence type="ECO:0000313" key="1">
    <source>
        <dbReference type="EMBL" id="HGH60108.1"/>
    </source>
</evidence>
<name>A0A7C4AQK8_9BACT</name>
<organism evidence="1">
    <name type="scientific">Desulfomonile tiedjei</name>
    <dbReference type="NCBI Taxonomy" id="2358"/>
    <lineage>
        <taxon>Bacteria</taxon>
        <taxon>Pseudomonadati</taxon>
        <taxon>Thermodesulfobacteriota</taxon>
        <taxon>Desulfomonilia</taxon>
        <taxon>Desulfomonilales</taxon>
        <taxon>Desulfomonilaceae</taxon>
        <taxon>Desulfomonile</taxon>
    </lineage>
</organism>
<accession>A0A7C4AQK8</accession>
<protein>
    <submittedName>
        <fullName evidence="1">FeoB-associated Cys-rich membrane protein</fullName>
    </submittedName>
</protein>
<sequence length="57" mass="5857">MIETIVIALIVAVALFVVGRFAVRSLTAQPKCSSCAACKLAGSCDHLQSSDAAHPGK</sequence>
<proteinExistence type="predicted"/>
<gene>
    <name evidence="1" type="ORF">ENV54_02280</name>
</gene>
<dbReference type="AlphaFoldDB" id="A0A7C4AQK8"/>
<dbReference type="EMBL" id="DTGT01000072">
    <property type="protein sequence ID" value="HGH60108.1"/>
    <property type="molecule type" value="Genomic_DNA"/>
</dbReference>
<comment type="caution">
    <text evidence="1">The sequence shown here is derived from an EMBL/GenBank/DDBJ whole genome shotgun (WGS) entry which is preliminary data.</text>
</comment>